<feature type="domain" description="Sulfotransferase" evidence="3">
    <location>
        <begin position="3"/>
        <end position="242"/>
    </location>
</feature>
<dbReference type="Pfam" id="PF00685">
    <property type="entry name" value="Sulfotransfer_1"/>
    <property type="match status" value="1"/>
</dbReference>
<keyword evidence="2" id="KW-0808">Transferase</keyword>
<evidence type="ECO:0000256" key="1">
    <source>
        <dbReference type="ARBA" id="ARBA00005771"/>
    </source>
</evidence>
<sequence length="258" mass="29933">MKNRIIICGYPKSGNTWLTRLTAEMVGCPVAGYWCEPFNQDECIEGTDRESEFECYKAHHSIEQLNHTLALYGNGNEKVIYVVRDPRDVVVSASYYFRLRPRYVKLYQLMSLHPIGKRLYSRLFHTKKHQIDRLTKGLLRGTKDGFWLTVPWEEHVKGYLESDVMIVKYSDLRRDTLSEVKRICEHLGIERSEEDLKQAIHNQSFENKKKALLASNELKKASSLRKGENGDWKEALGHKNVAAIEHKIGGFIKELGYE</sequence>
<reference evidence="4" key="1">
    <citation type="submission" date="2020-10" db="EMBL/GenBank/DDBJ databases">
        <authorList>
            <person name="Castelo-Branco R."/>
            <person name="Eusebio N."/>
            <person name="Adriana R."/>
            <person name="Vieira A."/>
            <person name="Brugerolle De Fraissinette N."/>
            <person name="Rezende De Castro R."/>
            <person name="Schneider M.P."/>
            <person name="Vasconcelos V."/>
            <person name="Leao P.N."/>
        </authorList>
    </citation>
    <scope>NUCLEOTIDE SEQUENCE</scope>
    <source>
        <strain evidence="4">LEGE 07310</strain>
    </source>
</reference>
<dbReference type="InterPro" id="IPR000863">
    <property type="entry name" value="Sulfotransferase_dom"/>
</dbReference>
<dbReference type="GO" id="GO:0008146">
    <property type="term" value="F:sulfotransferase activity"/>
    <property type="evidence" value="ECO:0007669"/>
    <property type="project" value="InterPro"/>
</dbReference>
<evidence type="ECO:0000313" key="5">
    <source>
        <dbReference type="Proteomes" id="UP000636505"/>
    </source>
</evidence>
<protein>
    <submittedName>
        <fullName evidence="4">Sulfotransferase domain-containing protein</fullName>
    </submittedName>
</protein>
<gene>
    <name evidence="4" type="ORF">IQ241_19245</name>
</gene>
<proteinExistence type="inferred from homology"/>
<dbReference type="PANTHER" id="PTHR11783">
    <property type="entry name" value="SULFOTRANSFERASE SULT"/>
    <property type="match status" value="1"/>
</dbReference>
<evidence type="ECO:0000259" key="3">
    <source>
        <dbReference type="Pfam" id="PF00685"/>
    </source>
</evidence>
<dbReference type="Proteomes" id="UP000636505">
    <property type="component" value="Unassembled WGS sequence"/>
</dbReference>
<accession>A0A8J7AHV8</accession>
<dbReference type="AlphaFoldDB" id="A0A8J7AHV8"/>
<name>A0A8J7AHV8_9CYAN</name>
<dbReference type="SUPFAM" id="SSF52540">
    <property type="entry name" value="P-loop containing nucleoside triphosphate hydrolases"/>
    <property type="match status" value="1"/>
</dbReference>
<dbReference type="InterPro" id="IPR027417">
    <property type="entry name" value="P-loop_NTPase"/>
</dbReference>
<keyword evidence="5" id="KW-1185">Reference proteome</keyword>
<evidence type="ECO:0000256" key="2">
    <source>
        <dbReference type="ARBA" id="ARBA00022679"/>
    </source>
</evidence>
<organism evidence="4 5">
    <name type="scientific">Vasconcelosia minhoensis LEGE 07310</name>
    <dbReference type="NCBI Taxonomy" id="915328"/>
    <lineage>
        <taxon>Bacteria</taxon>
        <taxon>Bacillati</taxon>
        <taxon>Cyanobacteriota</taxon>
        <taxon>Cyanophyceae</taxon>
        <taxon>Nodosilineales</taxon>
        <taxon>Cymatolegaceae</taxon>
        <taxon>Vasconcelosia</taxon>
        <taxon>Vasconcelosia minhoensis</taxon>
    </lineage>
</organism>
<dbReference type="Gene3D" id="3.40.50.300">
    <property type="entry name" value="P-loop containing nucleotide triphosphate hydrolases"/>
    <property type="match status" value="1"/>
</dbReference>
<dbReference type="EMBL" id="JADEXG010000055">
    <property type="protein sequence ID" value="MBE9079406.1"/>
    <property type="molecule type" value="Genomic_DNA"/>
</dbReference>
<evidence type="ECO:0000313" key="4">
    <source>
        <dbReference type="EMBL" id="MBE9079406.1"/>
    </source>
</evidence>
<dbReference type="RefSeq" id="WP_193910332.1">
    <property type="nucleotide sequence ID" value="NZ_JADEXG010000055.1"/>
</dbReference>
<comment type="caution">
    <text evidence="4">The sequence shown here is derived from an EMBL/GenBank/DDBJ whole genome shotgun (WGS) entry which is preliminary data.</text>
</comment>
<comment type="similarity">
    <text evidence="1">Belongs to the sulfotransferase 1 family.</text>
</comment>